<feature type="region of interest" description="Disordered" evidence="1">
    <location>
        <begin position="87"/>
        <end position="113"/>
    </location>
</feature>
<accession>A0ABQ4WVM5</accession>
<protein>
    <submittedName>
        <fullName evidence="3">Disease resistance CC-NBS-LRR class family protein</fullName>
    </submittedName>
</protein>
<feature type="compositionally biased region" description="Low complexity" evidence="1">
    <location>
        <begin position="97"/>
        <end position="106"/>
    </location>
</feature>
<organism evidence="3 4">
    <name type="scientific">Tanacetum coccineum</name>
    <dbReference type="NCBI Taxonomy" id="301880"/>
    <lineage>
        <taxon>Eukaryota</taxon>
        <taxon>Viridiplantae</taxon>
        <taxon>Streptophyta</taxon>
        <taxon>Embryophyta</taxon>
        <taxon>Tracheophyta</taxon>
        <taxon>Spermatophyta</taxon>
        <taxon>Magnoliopsida</taxon>
        <taxon>eudicotyledons</taxon>
        <taxon>Gunneridae</taxon>
        <taxon>Pentapetalae</taxon>
        <taxon>asterids</taxon>
        <taxon>campanulids</taxon>
        <taxon>Asterales</taxon>
        <taxon>Asteraceae</taxon>
        <taxon>Asteroideae</taxon>
        <taxon>Anthemideae</taxon>
        <taxon>Anthemidinae</taxon>
        <taxon>Tanacetum</taxon>
    </lineage>
</organism>
<dbReference type="Gene3D" id="3.30.420.10">
    <property type="entry name" value="Ribonuclease H-like superfamily/Ribonuclease H"/>
    <property type="match status" value="1"/>
</dbReference>
<evidence type="ECO:0000313" key="3">
    <source>
        <dbReference type="EMBL" id="GJS56942.1"/>
    </source>
</evidence>
<dbReference type="InterPro" id="IPR001584">
    <property type="entry name" value="Integrase_cat-core"/>
</dbReference>
<sequence>MSNIEKIKFSALDITGANYIQWTGYVKRHLKSMGALAKIQEGNKCTEETKAKADVFLHQHIDKMLEFEYSNSEKNNELLMKNHQNHPTGSLALPEANVVNNNDNKNSGSKRGRVKENSMTWLYSALWHDRLGHLGSTMMKRIVENTHGHPLKDQRFSKRDKVPLCTSCSFGKLIVRPSPLKIKNESPMFLERIQGDICGPIHPPCGPFRYFMVLIDASSRWSHVSLLSTRNVAFAKFLAQIIKLRTHFPDYTVKRVRLDNAGEFTSHAFNDYCMSVGIVVEHPVAHVHTQNGLAESLIKRLQLIARPLIMRTKLPISMWGHAILHAASLIRIRPSADHKYSPIQLASGQEPNISHLRIFGCAAY</sequence>
<dbReference type="PANTHER" id="PTHR42648:SF25">
    <property type="entry name" value="RNA-DIRECTED DNA POLYMERASE"/>
    <property type="match status" value="1"/>
</dbReference>
<dbReference type="EMBL" id="BQNB010008971">
    <property type="protein sequence ID" value="GJS56942.1"/>
    <property type="molecule type" value="Genomic_DNA"/>
</dbReference>
<dbReference type="InterPro" id="IPR012337">
    <property type="entry name" value="RNaseH-like_sf"/>
</dbReference>
<proteinExistence type="predicted"/>
<dbReference type="Pfam" id="PF00665">
    <property type="entry name" value="rve"/>
    <property type="match status" value="1"/>
</dbReference>
<reference evidence="3" key="2">
    <citation type="submission" date="2022-01" db="EMBL/GenBank/DDBJ databases">
        <authorList>
            <person name="Yamashiro T."/>
            <person name="Shiraishi A."/>
            <person name="Satake H."/>
            <person name="Nakayama K."/>
        </authorList>
    </citation>
    <scope>NUCLEOTIDE SEQUENCE</scope>
</reference>
<comment type="caution">
    <text evidence="3">The sequence shown here is derived from an EMBL/GenBank/DDBJ whole genome shotgun (WGS) entry which is preliminary data.</text>
</comment>
<evidence type="ECO:0000259" key="2">
    <source>
        <dbReference type="PROSITE" id="PS50994"/>
    </source>
</evidence>
<dbReference type="InterPro" id="IPR025724">
    <property type="entry name" value="GAG-pre-integrase_dom"/>
</dbReference>
<name>A0ABQ4WVM5_9ASTR</name>
<evidence type="ECO:0000313" key="4">
    <source>
        <dbReference type="Proteomes" id="UP001151760"/>
    </source>
</evidence>
<dbReference type="PROSITE" id="PS50994">
    <property type="entry name" value="INTEGRASE"/>
    <property type="match status" value="1"/>
</dbReference>
<evidence type="ECO:0000256" key="1">
    <source>
        <dbReference type="SAM" id="MobiDB-lite"/>
    </source>
</evidence>
<reference evidence="3" key="1">
    <citation type="journal article" date="2022" name="Int. J. Mol. Sci.">
        <title>Draft Genome of Tanacetum Coccineum: Genomic Comparison of Closely Related Tanacetum-Family Plants.</title>
        <authorList>
            <person name="Yamashiro T."/>
            <person name="Shiraishi A."/>
            <person name="Nakayama K."/>
            <person name="Satake H."/>
        </authorList>
    </citation>
    <scope>NUCLEOTIDE SEQUENCE</scope>
</reference>
<dbReference type="SUPFAM" id="SSF53098">
    <property type="entry name" value="Ribonuclease H-like"/>
    <property type="match status" value="1"/>
</dbReference>
<gene>
    <name evidence="3" type="ORF">Tco_0651726</name>
</gene>
<dbReference type="InterPro" id="IPR036397">
    <property type="entry name" value="RNaseH_sf"/>
</dbReference>
<keyword evidence="4" id="KW-1185">Reference proteome</keyword>
<dbReference type="PANTHER" id="PTHR42648">
    <property type="entry name" value="TRANSPOSASE, PUTATIVE-RELATED"/>
    <property type="match status" value="1"/>
</dbReference>
<dbReference type="InterPro" id="IPR039537">
    <property type="entry name" value="Retrotran_Ty1/copia-like"/>
</dbReference>
<dbReference type="Pfam" id="PF13976">
    <property type="entry name" value="gag_pre-integrs"/>
    <property type="match status" value="1"/>
</dbReference>
<dbReference type="Proteomes" id="UP001151760">
    <property type="component" value="Unassembled WGS sequence"/>
</dbReference>
<feature type="domain" description="Integrase catalytic" evidence="2">
    <location>
        <begin position="183"/>
        <end position="350"/>
    </location>
</feature>